<dbReference type="Proteomes" id="UP001500443">
    <property type="component" value="Unassembled WGS sequence"/>
</dbReference>
<keyword evidence="3" id="KW-1185">Reference proteome</keyword>
<dbReference type="EMBL" id="BAAAPF010000001">
    <property type="protein sequence ID" value="GAA2106699.1"/>
    <property type="molecule type" value="Genomic_DNA"/>
</dbReference>
<keyword evidence="2" id="KW-0449">Lipoprotein</keyword>
<dbReference type="InterPro" id="IPR029046">
    <property type="entry name" value="LolA/LolB/LppX"/>
</dbReference>
<evidence type="ECO:0000313" key="3">
    <source>
        <dbReference type="Proteomes" id="UP001500443"/>
    </source>
</evidence>
<name>A0ABP5IXB3_9ACTN</name>
<sequence length="306" mass="32293">MRSTFVRGGAALGAAALALTAFTACSDDDGGDGKAAGKKGGNAGQPVDVTPAAAVRKATDNAEELTSVEYRMSGEAPGEGTMEGTGAISMDPPAMQMKMTVDGASPDESGVVEIRLVDDAMYMNAGEEAAAEMDGKTWLKIGMSEAEADGGENPLLELEQADENPAEDAQMMTAAEDLERVGEEKVEGVDTTHYTGTVTLDALRADLKDEDAETKKKRGEKIDEMAEQGVDELTMDMWIDGEDHTKQFRMRADTKEGPLDTTMTFLSYNEPVTVKAPPASETLDMSGMMEDVEATPEAVESPGNGA</sequence>
<gene>
    <name evidence="2" type="ORF">GCM10009802_01240</name>
</gene>
<keyword evidence="1" id="KW-0732">Signal</keyword>
<evidence type="ECO:0000313" key="2">
    <source>
        <dbReference type="EMBL" id="GAA2106699.1"/>
    </source>
</evidence>
<accession>A0ABP5IXB3</accession>
<dbReference type="SUPFAM" id="SSF89392">
    <property type="entry name" value="Prokaryotic lipoproteins and lipoprotein localization factors"/>
    <property type="match status" value="1"/>
</dbReference>
<proteinExistence type="predicted"/>
<feature type="signal peptide" evidence="1">
    <location>
        <begin position="1"/>
        <end position="26"/>
    </location>
</feature>
<dbReference type="Gene3D" id="2.50.20.20">
    <property type="match status" value="1"/>
</dbReference>
<protein>
    <submittedName>
        <fullName evidence="2">Lipoprotein</fullName>
    </submittedName>
</protein>
<feature type="chain" id="PRO_5045085402" evidence="1">
    <location>
        <begin position="27"/>
        <end position="306"/>
    </location>
</feature>
<reference evidence="3" key="1">
    <citation type="journal article" date="2019" name="Int. J. Syst. Evol. Microbiol.">
        <title>The Global Catalogue of Microorganisms (GCM) 10K type strain sequencing project: providing services to taxonomists for standard genome sequencing and annotation.</title>
        <authorList>
            <consortium name="The Broad Institute Genomics Platform"/>
            <consortium name="The Broad Institute Genome Sequencing Center for Infectious Disease"/>
            <person name="Wu L."/>
            <person name="Ma J."/>
        </authorList>
    </citation>
    <scope>NUCLEOTIDE SEQUENCE [LARGE SCALE GENOMIC DNA]</scope>
    <source>
        <strain evidence="3">JCM 15481</strain>
    </source>
</reference>
<organism evidence="2 3">
    <name type="scientific">Streptomyces synnematoformans</name>
    <dbReference type="NCBI Taxonomy" id="415721"/>
    <lineage>
        <taxon>Bacteria</taxon>
        <taxon>Bacillati</taxon>
        <taxon>Actinomycetota</taxon>
        <taxon>Actinomycetes</taxon>
        <taxon>Kitasatosporales</taxon>
        <taxon>Streptomycetaceae</taxon>
        <taxon>Streptomyces</taxon>
    </lineage>
</organism>
<comment type="caution">
    <text evidence="2">The sequence shown here is derived from an EMBL/GenBank/DDBJ whole genome shotgun (WGS) entry which is preliminary data.</text>
</comment>
<evidence type="ECO:0000256" key="1">
    <source>
        <dbReference type="SAM" id="SignalP"/>
    </source>
</evidence>
<dbReference type="PROSITE" id="PS51257">
    <property type="entry name" value="PROKAR_LIPOPROTEIN"/>
    <property type="match status" value="1"/>
</dbReference>